<feature type="region of interest" description="Disordered" evidence="1">
    <location>
        <begin position="335"/>
        <end position="356"/>
    </location>
</feature>
<reference evidence="2 3" key="1">
    <citation type="submission" date="2017-12" db="EMBL/GenBank/DDBJ databases">
        <title>Chromulinavorax destructans is a abundant pathogen of dominant heterotrophic picoflagllates.</title>
        <authorList>
            <person name="Deeg C.M."/>
            <person name="Zimmer M."/>
            <person name="Suttle C.A."/>
        </authorList>
    </citation>
    <scope>NUCLEOTIDE SEQUENCE [LARGE SCALE GENOMIC DNA]</scope>
    <source>
        <strain evidence="2 3">SeV1</strain>
    </source>
</reference>
<dbReference type="EMBL" id="CP025544">
    <property type="protein sequence ID" value="AXK61012.1"/>
    <property type="molecule type" value="Genomic_DNA"/>
</dbReference>
<feature type="region of interest" description="Disordered" evidence="1">
    <location>
        <begin position="296"/>
        <end position="319"/>
    </location>
</feature>
<accession>A0A345ZCJ5</accession>
<dbReference type="Proteomes" id="UP000254834">
    <property type="component" value="Chromosome"/>
</dbReference>
<dbReference type="AlphaFoldDB" id="A0A345ZCJ5"/>
<evidence type="ECO:0000256" key="1">
    <source>
        <dbReference type="SAM" id="MobiDB-lite"/>
    </source>
</evidence>
<sequence length="769" mass="87997">MNKLPIIVFAIFVFQPYVQAMQDTSKSQPTYTHRVDLHNQSDALTCFPEFSHDITDTISDFYKQDKAAQKNKLQADLAIINQYEVLYQDYLKHQLHKLSTQDAYIQKISDLHDIAQQKTIDPTEYDELVNNPIFFHTIAMAPQAPSFQFLLLAQKYISSQDAMSHEYKQTILQTINMLLPYQIGLQAELIEYNPQNLDDLALMLPILYGRAWNNHKFSITSGLLSIINKAKLQRNVIIHEFDNLQKARNNIACQKNQYVEALALINEQNQSATQPIQIVQESTPVESELLVEQPAVNSTQDQVQTTKKKKSAKKSVPQAPVLSAKQQAALVAAEKRAEQSRIDKERRSMKQEDERSAAVAKFIASSTMTPIKQKKSASKKPNPQHSFKPIVFDEEDALLQAAIEENKKAEDAKALEQAIKLHELLAAQGTAIEKSVENNHPMIKQNQELIDYLEFIEARNKKYCQLQTAKEIETRNEYEKLKKLPYKDRPAAQIKIDTNLSKKYSMLSEEEQQVLNLLLVYAEKALDKQAIDSTSLEDIEVMEKKIVKAELHLAQQGLHLKWYLAAFPDLYKRMKEQYIKFQTIVQRSSRIQDEIMKSTDQTITAQDPLYKQKKVAKILEHLHTNNGVLDISKFLYPIITHEELDALGSLQPLTLHTAQQDIKALFTDKTTCHDYTRIEPILENLLRQAQIKSYPIHMIRQIIKNTAAISCIELEHVKKEVLQNIDLEIFNVLQISNELSIISLTDDAMADIAKSQAAAMRALIDIIQV</sequence>
<organism evidence="2 3">
    <name type="scientific">Candidatus Chromulinivorax destructor</name>
    <dbReference type="NCBI Taxonomy" id="2066483"/>
    <lineage>
        <taxon>Bacteria</taxon>
        <taxon>Candidatus Babelota</taxon>
        <taxon>Candidatus Babeliae</taxon>
        <taxon>Candidatus Babeliales</taxon>
        <taxon>Candidatus Chromulinivoraceae</taxon>
        <taxon>Candidatus Chromulinivorax</taxon>
    </lineage>
</organism>
<keyword evidence="3" id="KW-1185">Reference proteome</keyword>
<evidence type="ECO:0000313" key="3">
    <source>
        <dbReference type="Proteomes" id="UP000254834"/>
    </source>
</evidence>
<protein>
    <submittedName>
        <fullName evidence="2">Uncharacterized protein</fullName>
    </submittedName>
</protein>
<name>A0A345ZCJ5_9BACT</name>
<dbReference type="KEGG" id="cdes:C0J27_04745"/>
<dbReference type="RefSeq" id="WP_115586027.1">
    <property type="nucleotide sequence ID" value="NZ_CP025544.1"/>
</dbReference>
<gene>
    <name evidence="2" type="ORF">C0J27_04745</name>
</gene>
<evidence type="ECO:0000313" key="2">
    <source>
        <dbReference type="EMBL" id="AXK61012.1"/>
    </source>
</evidence>
<proteinExistence type="predicted"/>